<dbReference type="AlphaFoldDB" id="A0A9Q3HKM5"/>
<keyword evidence="2" id="KW-1185">Reference proteome</keyword>
<name>A0A9Q3HKM5_9BASI</name>
<dbReference type="Proteomes" id="UP000765509">
    <property type="component" value="Unassembled WGS sequence"/>
</dbReference>
<proteinExistence type="predicted"/>
<dbReference type="EMBL" id="AVOT02018349">
    <property type="protein sequence ID" value="MBW0505180.1"/>
    <property type="molecule type" value="Genomic_DNA"/>
</dbReference>
<evidence type="ECO:0000313" key="1">
    <source>
        <dbReference type="EMBL" id="MBW0505180.1"/>
    </source>
</evidence>
<organism evidence="1 2">
    <name type="scientific">Austropuccinia psidii MF-1</name>
    <dbReference type="NCBI Taxonomy" id="1389203"/>
    <lineage>
        <taxon>Eukaryota</taxon>
        <taxon>Fungi</taxon>
        <taxon>Dikarya</taxon>
        <taxon>Basidiomycota</taxon>
        <taxon>Pucciniomycotina</taxon>
        <taxon>Pucciniomycetes</taxon>
        <taxon>Pucciniales</taxon>
        <taxon>Sphaerophragmiaceae</taxon>
        <taxon>Austropuccinia</taxon>
    </lineage>
</organism>
<sequence length="201" mass="23541">MIRTLEETIRISSVFGLKFNVSNGFIHDLCTLITALELEYKPSIHFSTLKTPAMLEIGWNHRIPYYNLKNNLVNIHPPNTSFKIMLEKARHHGKRDMQDSFKYSKERWEKSHKTPELKVGDLFLVSTTSFNNIKVPNKLEYSFSVPFIIRALHGPDAVQLEPTDELMNKHPTFLVRLKKPYIYGYKELFALRNKPQIEIRP</sequence>
<dbReference type="OrthoDB" id="117147at2759"/>
<gene>
    <name evidence="1" type="ORF">O181_044895</name>
</gene>
<reference evidence="1" key="1">
    <citation type="submission" date="2021-03" db="EMBL/GenBank/DDBJ databases">
        <title>Draft genome sequence of rust myrtle Austropuccinia psidii MF-1, a brazilian biotype.</title>
        <authorList>
            <person name="Quecine M.C."/>
            <person name="Pachon D.M.R."/>
            <person name="Bonatelli M.L."/>
            <person name="Correr F.H."/>
            <person name="Franceschini L.M."/>
            <person name="Leite T.F."/>
            <person name="Margarido G.R.A."/>
            <person name="Almeida C.A."/>
            <person name="Ferrarezi J.A."/>
            <person name="Labate C.A."/>
        </authorList>
    </citation>
    <scope>NUCLEOTIDE SEQUENCE</scope>
    <source>
        <strain evidence="1">MF-1</strain>
    </source>
</reference>
<protein>
    <submittedName>
        <fullName evidence="1">Uncharacterized protein</fullName>
    </submittedName>
</protein>
<evidence type="ECO:0000313" key="2">
    <source>
        <dbReference type="Proteomes" id="UP000765509"/>
    </source>
</evidence>
<accession>A0A9Q3HKM5</accession>
<comment type="caution">
    <text evidence="1">The sequence shown here is derived from an EMBL/GenBank/DDBJ whole genome shotgun (WGS) entry which is preliminary data.</text>
</comment>